<dbReference type="SUPFAM" id="SSF50939">
    <property type="entry name" value="Sialidases"/>
    <property type="match status" value="1"/>
</dbReference>
<keyword evidence="1" id="KW-0732">Signal</keyword>
<dbReference type="EMBL" id="JBBWWT010000003">
    <property type="protein sequence ID" value="MEL1264451.1"/>
    <property type="molecule type" value="Genomic_DNA"/>
</dbReference>
<dbReference type="RefSeq" id="WP_341725631.1">
    <property type="nucleotide sequence ID" value="NZ_JBBWWT010000003.1"/>
</dbReference>
<protein>
    <submittedName>
        <fullName evidence="2">Exo-alpha-sialidase</fullName>
    </submittedName>
</protein>
<dbReference type="CDD" id="cd15482">
    <property type="entry name" value="Sialidase_non-viral"/>
    <property type="match status" value="1"/>
</dbReference>
<accession>A0ABU9J243</accession>
<evidence type="ECO:0000313" key="2">
    <source>
        <dbReference type="EMBL" id="MEL1264451.1"/>
    </source>
</evidence>
<dbReference type="Gene3D" id="2.120.10.10">
    <property type="match status" value="1"/>
</dbReference>
<feature type="chain" id="PRO_5045923539" evidence="1">
    <location>
        <begin position="26"/>
        <end position="520"/>
    </location>
</feature>
<comment type="caution">
    <text evidence="2">The sequence shown here is derived from an EMBL/GenBank/DDBJ whole genome shotgun (WGS) entry which is preliminary data.</text>
</comment>
<dbReference type="CDD" id="cd02795">
    <property type="entry name" value="CBM6-CBM35-CBM36_like"/>
    <property type="match status" value="1"/>
</dbReference>
<gene>
    <name evidence="2" type="ORF">AAD027_08720</name>
</gene>
<evidence type="ECO:0000256" key="1">
    <source>
        <dbReference type="SAM" id="SignalP"/>
    </source>
</evidence>
<dbReference type="PANTHER" id="PTHR38792">
    <property type="entry name" value="BNR/ASP-BOX REPEAT DOMAIN PROTEIN (AFU_ORTHOLOGUE AFUA_7G06430)-RELATED"/>
    <property type="match status" value="1"/>
</dbReference>
<evidence type="ECO:0000313" key="3">
    <source>
        <dbReference type="Proteomes" id="UP001459204"/>
    </source>
</evidence>
<name>A0ABU9J243_9GAMM</name>
<organism evidence="2 3">
    <name type="scientific">Pseudoxanthomonas putridarboris</name>
    <dbReference type="NCBI Taxonomy" id="752605"/>
    <lineage>
        <taxon>Bacteria</taxon>
        <taxon>Pseudomonadati</taxon>
        <taxon>Pseudomonadota</taxon>
        <taxon>Gammaproteobacteria</taxon>
        <taxon>Lysobacterales</taxon>
        <taxon>Lysobacteraceae</taxon>
        <taxon>Pseudoxanthomonas</taxon>
    </lineage>
</organism>
<keyword evidence="3" id="KW-1185">Reference proteome</keyword>
<sequence length="520" mass="56123">MIQPTPSRGWMLAAALLTAAASALGADGDVRGEHLAAGVGYASAVQLAHQPRAADNGRMLLVFEPSEPGGIPLYESRDEGARWRRVGEVVDQPHGDTRRWQLRWQPHLSELARSSGDLPAGTLLLAANSTGRNEQNQVVRQDLQLYASRDGGQRWEYRGSIVEGGGQPSDRLNQGVWEPYIVVLDDGRMVAYYSSEQHKQDGYNQLLAHKVSADGGRTWGQEAVDVAFPGGVERPGMAIVERIGDRGYAMVFENIDGERNGQVHLKLSRDGLDWGKPEDPGIAIRTASGAWPAACPSIRWLPGETVHGVLLVAAQRAGGGGDADGRTFYRNDNGGEGPWWEVAAPVAKRSGNIHAGWTQAMLPRRDGTLLHITSSSTANAPADAEANEILHAAAPLALHRYEAEDAHRRRGAQINDDDASAGRKVRLASGSGADLAFEVQADRAGERRLRVRYADIGFAAAPRLEVNGRALPAAEQPVMQPGWRTAEFLAPMQAGANRIVVTNASRPLDYDYLEIDPVAP</sequence>
<dbReference type="Gene3D" id="2.60.120.260">
    <property type="entry name" value="Galactose-binding domain-like"/>
    <property type="match status" value="1"/>
</dbReference>
<reference evidence="2 3" key="1">
    <citation type="submission" date="2024-04" db="EMBL/GenBank/DDBJ databases">
        <title>Draft genome sequence of Pseudoxanthomonas putridarboris WD12.</title>
        <authorList>
            <person name="Oh J."/>
        </authorList>
    </citation>
    <scope>NUCLEOTIDE SEQUENCE [LARGE SCALE GENOMIC DNA]</scope>
    <source>
        <strain evidence="2 3">WD12</strain>
    </source>
</reference>
<dbReference type="SUPFAM" id="SSF49785">
    <property type="entry name" value="Galactose-binding domain-like"/>
    <property type="match status" value="1"/>
</dbReference>
<dbReference type="Proteomes" id="UP001459204">
    <property type="component" value="Unassembled WGS sequence"/>
</dbReference>
<dbReference type="InterPro" id="IPR036278">
    <property type="entry name" value="Sialidase_sf"/>
</dbReference>
<proteinExistence type="predicted"/>
<dbReference type="PANTHER" id="PTHR38792:SF3">
    <property type="entry name" value="BNR_ASP-BOX REPEAT DOMAIN PROTEIN (AFU_ORTHOLOGUE AFUA_7G06430)-RELATED"/>
    <property type="match status" value="1"/>
</dbReference>
<feature type="signal peptide" evidence="1">
    <location>
        <begin position="1"/>
        <end position="25"/>
    </location>
</feature>
<dbReference type="InterPro" id="IPR008979">
    <property type="entry name" value="Galactose-bd-like_sf"/>
</dbReference>